<proteinExistence type="predicted"/>
<reference evidence="5" key="1">
    <citation type="submission" date="2021-04" db="EMBL/GenBank/DDBJ databases">
        <authorList>
            <consortium name="Wellcome Sanger Institute Data Sharing"/>
        </authorList>
    </citation>
    <scope>NUCLEOTIDE SEQUENCE [LARGE SCALE GENOMIC DNA]</scope>
</reference>
<dbReference type="SUPFAM" id="SSF56436">
    <property type="entry name" value="C-type lectin-like"/>
    <property type="match status" value="1"/>
</dbReference>
<name>A0A7N6BUB3_ANATE</name>
<dbReference type="PANTHER" id="PTHR22803">
    <property type="entry name" value="MANNOSE, PHOSPHOLIPASE, LECTIN RECEPTOR RELATED"/>
    <property type="match status" value="1"/>
</dbReference>
<dbReference type="Proteomes" id="UP000265040">
    <property type="component" value="Chromosome 21"/>
</dbReference>
<dbReference type="InterPro" id="IPR050111">
    <property type="entry name" value="C-type_lectin/snaclec_domain"/>
</dbReference>
<dbReference type="GeneID" id="113173072"/>
<feature type="domain" description="C-type lectin" evidence="4">
    <location>
        <begin position="126"/>
        <end position="235"/>
    </location>
</feature>
<evidence type="ECO:0000313" key="6">
    <source>
        <dbReference type="Proteomes" id="UP000265040"/>
    </source>
</evidence>
<evidence type="ECO:0000256" key="2">
    <source>
        <dbReference type="ARBA" id="ARBA00023157"/>
    </source>
</evidence>
<dbReference type="GO" id="GO:0030246">
    <property type="term" value="F:carbohydrate binding"/>
    <property type="evidence" value="ECO:0007669"/>
    <property type="project" value="UniProtKB-KW"/>
</dbReference>
<dbReference type="Ensembl" id="ENSATET00000072113.2">
    <property type="protein sequence ID" value="ENSATEP00000068168.2"/>
    <property type="gene ID" value="ENSATEG00000023781.3"/>
</dbReference>
<dbReference type="InterPro" id="IPR016186">
    <property type="entry name" value="C-type_lectin-like/link_sf"/>
</dbReference>
<dbReference type="SMART" id="SM00034">
    <property type="entry name" value="CLECT"/>
    <property type="match status" value="1"/>
</dbReference>
<dbReference type="GeneTree" id="ENSGT01030000234575"/>
<organism evidence="5 6">
    <name type="scientific">Anabas testudineus</name>
    <name type="common">Climbing perch</name>
    <name type="synonym">Anthias testudineus</name>
    <dbReference type="NCBI Taxonomy" id="64144"/>
    <lineage>
        <taxon>Eukaryota</taxon>
        <taxon>Metazoa</taxon>
        <taxon>Chordata</taxon>
        <taxon>Craniata</taxon>
        <taxon>Vertebrata</taxon>
        <taxon>Euteleostomi</taxon>
        <taxon>Actinopterygii</taxon>
        <taxon>Neopterygii</taxon>
        <taxon>Teleostei</taxon>
        <taxon>Neoteleostei</taxon>
        <taxon>Acanthomorphata</taxon>
        <taxon>Anabantaria</taxon>
        <taxon>Anabantiformes</taxon>
        <taxon>Anabantoidei</taxon>
        <taxon>Anabantidae</taxon>
        <taxon>Anabas</taxon>
    </lineage>
</organism>
<feature type="transmembrane region" description="Helical" evidence="3">
    <location>
        <begin position="33"/>
        <end position="58"/>
    </location>
</feature>
<keyword evidence="3" id="KW-0812">Transmembrane</keyword>
<sequence>MEETYANVEFSKKFGDSALSINPTGPGSSGRRFHGAVVVCLGLLSLVLLVGFISFSVYHFGSVHGLSAELSSIKANLTQYVQACNNWTEERAQLDVRLSDVSEELNRCLSQQKKTEKTCPTGWTMFSQSCYLLSTKSDTWEKGRENCRANGADLVIIDSRQEQTFLSGFTQDVWFGLTDKQNEGTWKWVDNSPLTLTYWAENQPDNYHEEDCAHLRSDHFWNDQSCEASLQWVCEKNA</sequence>
<dbReference type="AlphaFoldDB" id="A0A7N6BUB3"/>
<dbReference type="PROSITE" id="PS50041">
    <property type="entry name" value="C_TYPE_LECTIN_2"/>
    <property type="match status" value="1"/>
</dbReference>
<evidence type="ECO:0000313" key="5">
    <source>
        <dbReference type="Ensembl" id="ENSATEP00000068168.2"/>
    </source>
</evidence>
<protein>
    <recommendedName>
        <fullName evidence="4">C-type lectin domain-containing protein</fullName>
    </recommendedName>
</protein>
<dbReference type="PROSITE" id="PS00615">
    <property type="entry name" value="C_TYPE_LECTIN_1"/>
    <property type="match status" value="1"/>
</dbReference>
<reference evidence="5" key="2">
    <citation type="submission" date="2025-08" db="UniProtKB">
        <authorList>
            <consortium name="Ensembl"/>
        </authorList>
    </citation>
    <scope>IDENTIFICATION</scope>
</reference>
<dbReference type="InterPro" id="IPR001304">
    <property type="entry name" value="C-type_lectin-like"/>
</dbReference>
<reference evidence="5" key="3">
    <citation type="submission" date="2025-09" db="UniProtKB">
        <authorList>
            <consortium name="Ensembl"/>
        </authorList>
    </citation>
    <scope>IDENTIFICATION</scope>
</reference>
<keyword evidence="6" id="KW-1185">Reference proteome</keyword>
<dbReference type="InterPro" id="IPR016187">
    <property type="entry name" value="CTDL_fold"/>
</dbReference>
<dbReference type="Pfam" id="PF00059">
    <property type="entry name" value="Lectin_C"/>
    <property type="match status" value="1"/>
</dbReference>
<accession>A0A7N6BUB3</accession>
<evidence type="ECO:0000259" key="4">
    <source>
        <dbReference type="PROSITE" id="PS50041"/>
    </source>
</evidence>
<dbReference type="Gene3D" id="3.10.100.10">
    <property type="entry name" value="Mannose-Binding Protein A, subunit A"/>
    <property type="match status" value="1"/>
</dbReference>
<dbReference type="RefSeq" id="XP_026232140.1">
    <property type="nucleotide sequence ID" value="XM_026376355.2"/>
</dbReference>
<keyword evidence="2" id="KW-1015">Disulfide bond</keyword>
<keyword evidence="1" id="KW-0430">Lectin</keyword>
<dbReference type="CDD" id="cd03590">
    <property type="entry name" value="CLECT_DC-SIGN_like"/>
    <property type="match status" value="1"/>
</dbReference>
<keyword evidence="3" id="KW-0472">Membrane</keyword>
<evidence type="ECO:0000256" key="3">
    <source>
        <dbReference type="SAM" id="Phobius"/>
    </source>
</evidence>
<dbReference type="InterPro" id="IPR018378">
    <property type="entry name" value="C-type_lectin_CS"/>
</dbReference>
<keyword evidence="3" id="KW-1133">Transmembrane helix</keyword>
<dbReference type="InterPro" id="IPR033989">
    <property type="entry name" value="CD209-like_CTLD"/>
</dbReference>
<evidence type="ECO:0000256" key="1">
    <source>
        <dbReference type="ARBA" id="ARBA00022734"/>
    </source>
</evidence>